<dbReference type="Proteomes" id="UP000317421">
    <property type="component" value="Unassembled WGS sequence"/>
</dbReference>
<evidence type="ECO:0000313" key="8">
    <source>
        <dbReference type="Proteomes" id="UP000317421"/>
    </source>
</evidence>
<reference evidence="7 8" key="1">
    <citation type="submission" date="2019-02" db="EMBL/GenBank/DDBJ databases">
        <title>Deep-cultivation of Planctomycetes and their phenomic and genomic characterization uncovers novel biology.</title>
        <authorList>
            <person name="Wiegand S."/>
            <person name="Jogler M."/>
            <person name="Boedeker C."/>
            <person name="Pinto D."/>
            <person name="Vollmers J."/>
            <person name="Rivas-Marin E."/>
            <person name="Kohn T."/>
            <person name="Peeters S.H."/>
            <person name="Heuer A."/>
            <person name="Rast P."/>
            <person name="Oberbeckmann S."/>
            <person name="Bunk B."/>
            <person name="Jeske O."/>
            <person name="Meyerdierks A."/>
            <person name="Storesund J.E."/>
            <person name="Kallscheuer N."/>
            <person name="Luecker S."/>
            <person name="Lage O.M."/>
            <person name="Pohl T."/>
            <person name="Merkel B.J."/>
            <person name="Hornburger P."/>
            <person name="Mueller R.-W."/>
            <person name="Bruemmer F."/>
            <person name="Labrenz M."/>
            <person name="Spormann A.M."/>
            <person name="Op Den Camp H."/>
            <person name="Overmann J."/>
            <person name="Amann R."/>
            <person name="Jetten M.S.M."/>
            <person name="Mascher T."/>
            <person name="Medema M.H."/>
            <person name="Devos D.P."/>
            <person name="Kaster A.-K."/>
            <person name="Ovreas L."/>
            <person name="Rohde M."/>
            <person name="Galperin M.Y."/>
            <person name="Jogler C."/>
        </authorList>
    </citation>
    <scope>NUCLEOTIDE SEQUENCE [LARGE SCALE GENOMIC DNA]</scope>
    <source>
        <strain evidence="7 8">Pla108</strain>
    </source>
</reference>
<sequence length="251" mass="27667">MKTVFAVLGWLALVLLLLASIGISKPASDLAEEVMASAEYVGGVEYLAEPAIDHLIDRLNESGYNHQPIDPNEPLLKSRIVLVCEGMNERVARHVVERLIYLDALDPARPIDLRIATSGGWVDSAFTIVDTMRAIEAPVNVTAIGGCYSAGTVILAAATGKRAATPNTLLSVHVNDFEPGDDFDVDRRELDRFRDVYRRYTDVPESWFDGTGDNQWYLNAEQALKMELIDEIAQPVHQPAEEPRARPRAAA</sequence>
<evidence type="ECO:0000256" key="5">
    <source>
        <dbReference type="ARBA" id="ARBA00022825"/>
    </source>
</evidence>
<gene>
    <name evidence="7" type="primary">clpP_1</name>
    <name evidence="7" type="ORF">Pla108_16230</name>
</gene>
<dbReference type="InterPro" id="IPR023562">
    <property type="entry name" value="ClpP/TepA"/>
</dbReference>
<evidence type="ECO:0000313" key="7">
    <source>
        <dbReference type="EMBL" id="TWU00671.1"/>
    </source>
</evidence>
<keyword evidence="8" id="KW-1185">Reference proteome</keyword>
<dbReference type="SUPFAM" id="SSF52096">
    <property type="entry name" value="ClpP/crotonase"/>
    <property type="match status" value="1"/>
</dbReference>
<organism evidence="7 8">
    <name type="scientific">Botrimarina colliarenosi</name>
    <dbReference type="NCBI Taxonomy" id="2528001"/>
    <lineage>
        <taxon>Bacteria</taxon>
        <taxon>Pseudomonadati</taxon>
        <taxon>Planctomycetota</taxon>
        <taxon>Planctomycetia</taxon>
        <taxon>Pirellulales</taxon>
        <taxon>Lacipirellulaceae</taxon>
        <taxon>Botrimarina</taxon>
    </lineage>
</organism>
<keyword evidence="3 7" id="KW-0645">Protease</keyword>
<dbReference type="InterPro" id="IPR001907">
    <property type="entry name" value="ClpP"/>
</dbReference>
<dbReference type="AlphaFoldDB" id="A0A5C6AMN0"/>
<evidence type="ECO:0000256" key="2">
    <source>
        <dbReference type="ARBA" id="ARBA00022490"/>
    </source>
</evidence>
<dbReference type="PANTHER" id="PTHR10381">
    <property type="entry name" value="ATP-DEPENDENT CLP PROTEASE PROTEOLYTIC SUBUNIT"/>
    <property type="match status" value="1"/>
</dbReference>
<dbReference type="Gene3D" id="3.90.226.10">
    <property type="entry name" value="2-enoyl-CoA Hydratase, Chain A, domain 1"/>
    <property type="match status" value="1"/>
</dbReference>
<name>A0A5C6AMN0_9BACT</name>
<dbReference type="GO" id="GO:0006515">
    <property type="term" value="P:protein quality control for misfolded or incompletely synthesized proteins"/>
    <property type="evidence" value="ECO:0007669"/>
    <property type="project" value="TreeGrafter"/>
</dbReference>
<dbReference type="PANTHER" id="PTHR10381:SF70">
    <property type="entry name" value="ATP-DEPENDENT CLP PROTEASE PROTEOLYTIC SUBUNIT"/>
    <property type="match status" value="1"/>
</dbReference>
<keyword evidence="2" id="KW-0963">Cytoplasm</keyword>
<dbReference type="InterPro" id="IPR029045">
    <property type="entry name" value="ClpP/crotonase-like_dom_sf"/>
</dbReference>
<evidence type="ECO:0000256" key="1">
    <source>
        <dbReference type="ARBA" id="ARBA00007039"/>
    </source>
</evidence>
<keyword evidence="4 7" id="KW-0378">Hydrolase</keyword>
<dbReference type="EMBL" id="SJPR01000001">
    <property type="protein sequence ID" value="TWU00671.1"/>
    <property type="molecule type" value="Genomic_DNA"/>
</dbReference>
<keyword evidence="5" id="KW-0720">Serine protease</keyword>
<accession>A0A5C6AMN0</accession>
<evidence type="ECO:0000256" key="3">
    <source>
        <dbReference type="ARBA" id="ARBA00022670"/>
    </source>
</evidence>
<dbReference type="Pfam" id="PF00574">
    <property type="entry name" value="CLP_protease"/>
    <property type="match status" value="1"/>
</dbReference>
<evidence type="ECO:0000256" key="4">
    <source>
        <dbReference type="ARBA" id="ARBA00022801"/>
    </source>
</evidence>
<proteinExistence type="inferred from homology"/>
<dbReference type="GO" id="GO:0051117">
    <property type="term" value="F:ATPase binding"/>
    <property type="evidence" value="ECO:0007669"/>
    <property type="project" value="TreeGrafter"/>
</dbReference>
<dbReference type="CDD" id="cd07017">
    <property type="entry name" value="S14_ClpP_2"/>
    <property type="match status" value="1"/>
</dbReference>
<protein>
    <recommendedName>
        <fullName evidence="6">ATP-dependent Clp protease proteolytic subunit</fullName>
    </recommendedName>
</protein>
<dbReference type="PRINTS" id="PR00127">
    <property type="entry name" value="CLPPROTEASEP"/>
</dbReference>
<dbReference type="RefSeq" id="WP_197526348.1">
    <property type="nucleotide sequence ID" value="NZ_SJPR01000001.1"/>
</dbReference>
<dbReference type="GO" id="GO:0004176">
    <property type="term" value="F:ATP-dependent peptidase activity"/>
    <property type="evidence" value="ECO:0007669"/>
    <property type="project" value="InterPro"/>
</dbReference>
<comment type="caution">
    <text evidence="7">The sequence shown here is derived from an EMBL/GenBank/DDBJ whole genome shotgun (WGS) entry which is preliminary data.</text>
</comment>
<comment type="similarity">
    <text evidence="1 6">Belongs to the peptidase S14 family.</text>
</comment>
<evidence type="ECO:0000256" key="6">
    <source>
        <dbReference type="RuleBase" id="RU003567"/>
    </source>
</evidence>
<dbReference type="GO" id="GO:0004252">
    <property type="term" value="F:serine-type endopeptidase activity"/>
    <property type="evidence" value="ECO:0007669"/>
    <property type="project" value="InterPro"/>
</dbReference>
<dbReference type="GO" id="GO:0009368">
    <property type="term" value="C:endopeptidase Clp complex"/>
    <property type="evidence" value="ECO:0007669"/>
    <property type="project" value="TreeGrafter"/>
</dbReference>